<reference evidence="3 4" key="1">
    <citation type="submission" date="2024-09" db="EMBL/GenBank/DDBJ databases">
        <authorList>
            <person name="Sun Q."/>
            <person name="Mori K."/>
        </authorList>
    </citation>
    <scope>NUCLEOTIDE SEQUENCE [LARGE SCALE GENOMIC DNA]</scope>
    <source>
        <strain evidence="3 4">JCM 3028</strain>
    </source>
</reference>
<dbReference type="Pfam" id="PF00652">
    <property type="entry name" value="Ricin_B_lectin"/>
    <property type="match status" value="1"/>
</dbReference>
<accession>A0ABV5TUB9</accession>
<dbReference type="CDD" id="cd01833">
    <property type="entry name" value="XynB_like"/>
    <property type="match status" value="1"/>
</dbReference>
<dbReference type="RefSeq" id="WP_386164100.1">
    <property type="nucleotide sequence ID" value="NZ_JBHMBS010000071.1"/>
</dbReference>
<dbReference type="PANTHER" id="PTHR30383:SF5">
    <property type="entry name" value="SGNH HYDROLASE-TYPE ESTERASE DOMAIN-CONTAINING PROTEIN"/>
    <property type="match status" value="1"/>
</dbReference>
<sequence length="376" mass="39999">MRGWRRWFGAALLAVTMVALGAVTQTSVAGAESNGGVRVMPLGDSITEGTQVPGGYRIGLWQRLVSGRYTVDFVGSQFNGPGNLGDHDHQGHPGWRIDQIDANITNWARTQNPRTVLLHIGTNDILQNYNVAGAPQRLSTLIDRITTTVPDADVFVATIIPLSNSGQESAARTFNAAIPGIVQNKVNSGKRVHLVDMHSKLTTSDLIDGIHPTAGGYDKMAAAWYAALQSVSGSIGQPGGPSSTPTPTPANAIRGVGSGRCLDVANVSQANGALVQIWDCNGQTNQQWTQTSANELRVYGNKCLDVANMSTADGAAVHIWDCNGQSNQKWRLNSDGSITALGANKCLDVPNYSTANGVKLQIWSCNGAANQRWTRV</sequence>
<dbReference type="CDD" id="cd23418">
    <property type="entry name" value="beta-trefoil_Ricin_XLN-like"/>
    <property type="match status" value="1"/>
</dbReference>
<dbReference type="InterPro" id="IPR013830">
    <property type="entry name" value="SGNH_hydro"/>
</dbReference>
<evidence type="ECO:0000313" key="3">
    <source>
        <dbReference type="EMBL" id="MFB9682451.1"/>
    </source>
</evidence>
<evidence type="ECO:0000256" key="1">
    <source>
        <dbReference type="SAM" id="SignalP"/>
    </source>
</evidence>
<gene>
    <name evidence="3" type="ORF">ACFFRH_43905</name>
</gene>
<evidence type="ECO:0000313" key="4">
    <source>
        <dbReference type="Proteomes" id="UP001589610"/>
    </source>
</evidence>
<dbReference type="Pfam" id="PF13472">
    <property type="entry name" value="Lipase_GDSL_2"/>
    <property type="match status" value="1"/>
</dbReference>
<dbReference type="EMBL" id="JBHMBS010000071">
    <property type="protein sequence ID" value="MFB9682451.1"/>
    <property type="molecule type" value="Genomic_DNA"/>
</dbReference>
<dbReference type="InterPro" id="IPR036514">
    <property type="entry name" value="SGNH_hydro_sf"/>
</dbReference>
<comment type="caution">
    <text evidence="3">The sequence shown here is derived from an EMBL/GenBank/DDBJ whole genome shotgun (WGS) entry which is preliminary data.</text>
</comment>
<organism evidence="3 4">
    <name type="scientific">Streptosporangium vulgare</name>
    <dbReference type="NCBI Taxonomy" id="46190"/>
    <lineage>
        <taxon>Bacteria</taxon>
        <taxon>Bacillati</taxon>
        <taxon>Actinomycetota</taxon>
        <taxon>Actinomycetes</taxon>
        <taxon>Streptosporangiales</taxon>
        <taxon>Streptosporangiaceae</taxon>
        <taxon>Streptosporangium</taxon>
    </lineage>
</organism>
<feature type="signal peptide" evidence="1">
    <location>
        <begin position="1"/>
        <end position="21"/>
    </location>
</feature>
<dbReference type="Gene3D" id="2.80.10.50">
    <property type="match status" value="1"/>
</dbReference>
<dbReference type="PROSITE" id="PS50231">
    <property type="entry name" value="RICIN_B_LECTIN"/>
    <property type="match status" value="1"/>
</dbReference>
<dbReference type="SUPFAM" id="SSF52266">
    <property type="entry name" value="SGNH hydrolase"/>
    <property type="match status" value="1"/>
</dbReference>
<dbReference type="SUPFAM" id="SSF50370">
    <property type="entry name" value="Ricin B-like lectins"/>
    <property type="match status" value="1"/>
</dbReference>
<dbReference type="InterPro" id="IPR035992">
    <property type="entry name" value="Ricin_B-like_lectins"/>
</dbReference>
<dbReference type="Proteomes" id="UP001589610">
    <property type="component" value="Unassembled WGS sequence"/>
</dbReference>
<feature type="domain" description="Ricin B lectin" evidence="2">
    <location>
        <begin position="248"/>
        <end position="376"/>
    </location>
</feature>
<dbReference type="Gene3D" id="3.40.50.1110">
    <property type="entry name" value="SGNH hydrolase"/>
    <property type="match status" value="1"/>
</dbReference>
<dbReference type="PANTHER" id="PTHR30383">
    <property type="entry name" value="THIOESTERASE 1/PROTEASE 1/LYSOPHOSPHOLIPASE L1"/>
    <property type="match status" value="1"/>
</dbReference>
<keyword evidence="4" id="KW-1185">Reference proteome</keyword>
<feature type="chain" id="PRO_5045494522" evidence="1">
    <location>
        <begin position="22"/>
        <end position="376"/>
    </location>
</feature>
<dbReference type="SMART" id="SM00458">
    <property type="entry name" value="RICIN"/>
    <property type="match status" value="1"/>
</dbReference>
<dbReference type="InterPro" id="IPR051532">
    <property type="entry name" value="Ester_Hydrolysis_Enzymes"/>
</dbReference>
<protein>
    <submittedName>
        <fullName evidence="3">Ricin-type beta-trefoil lectin domain protein</fullName>
    </submittedName>
</protein>
<keyword evidence="1" id="KW-0732">Signal</keyword>
<name>A0ABV5TUB9_9ACTN</name>
<proteinExistence type="predicted"/>
<evidence type="ECO:0000259" key="2">
    <source>
        <dbReference type="SMART" id="SM00458"/>
    </source>
</evidence>
<dbReference type="InterPro" id="IPR000772">
    <property type="entry name" value="Ricin_B_lectin"/>
</dbReference>